<evidence type="ECO:0000313" key="12">
    <source>
        <dbReference type="EMBL" id="ECL0132189.1"/>
    </source>
</evidence>
<dbReference type="Proteomes" id="UP000517258">
    <property type="component" value="Unassembled WGS sequence"/>
</dbReference>
<evidence type="ECO:0000313" key="28">
    <source>
        <dbReference type="Proteomes" id="UP000529135"/>
    </source>
</evidence>
<evidence type="ECO:0000313" key="4">
    <source>
        <dbReference type="EMBL" id="EAE2661362.1"/>
    </source>
</evidence>
<evidence type="ECO:0000313" key="14">
    <source>
        <dbReference type="EMBL" id="EDP8411351.1"/>
    </source>
</evidence>
<dbReference type="EMBL" id="AAJEKY010000013">
    <property type="protein sequence ID" value="ECL0132189.1"/>
    <property type="molecule type" value="Genomic_DNA"/>
</dbReference>
<evidence type="ECO:0000313" key="21">
    <source>
        <dbReference type="Proteomes" id="UP000406081"/>
    </source>
</evidence>
<dbReference type="Proteomes" id="UP000566597">
    <property type="component" value="Unassembled WGS sequence"/>
</dbReference>
<evidence type="ECO:0000313" key="24">
    <source>
        <dbReference type="Proteomes" id="UP000470497"/>
    </source>
</evidence>
<dbReference type="Proteomes" id="UP000269407">
    <property type="component" value="Unassembled WGS sequence"/>
</dbReference>
<dbReference type="Proteomes" id="UP000406081">
    <property type="component" value="Unassembled WGS sequence"/>
</dbReference>
<evidence type="ECO:0000313" key="32">
    <source>
        <dbReference type="Proteomes" id="UP000841561"/>
    </source>
</evidence>
<evidence type="ECO:0000313" key="16">
    <source>
        <dbReference type="EMBL" id="HAC3056711.1"/>
    </source>
</evidence>
<dbReference type="Proteomes" id="UP000371553">
    <property type="component" value="Unassembled WGS sequence"/>
</dbReference>
<evidence type="ECO:0000313" key="30">
    <source>
        <dbReference type="Proteomes" id="UP000566597"/>
    </source>
</evidence>
<dbReference type="EMBL" id="AAAPCR010000016">
    <property type="protein sequence ID" value="EAD8147243.1"/>
    <property type="molecule type" value="Genomic_DNA"/>
</dbReference>
<evidence type="ECO:0000313" key="17">
    <source>
        <dbReference type="EMBL" id="MCO37882.1"/>
    </source>
</evidence>
<dbReference type="Proteomes" id="UP000413786">
    <property type="component" value="Unassembled WGS sequence"/>
</dbReference>
<evidence type="ECO:0000313" key="13">
    <source>
        <dbReference type="EMBL" id="ECR7123318.1"/>
    </source>
</evidence>
<dbReference type="Proteomes" id="UP000525068">
    <property type="component" value="Unassembled WGS sequence"/>
</dbReference>
<evidence type="ECO:0000313" key="1">
    <source>
        <dbReference type="EMBL" id="EAC4484069.1"/>
    </source>
</evidence>
<dbReference type="EMBL" id="AAKHCT010000003">
    <property type="protein sequence ID" value="ECR7123318.1"/>
    <property type="molecule type" value="Genomic_DNA"/>
</dbReference>
<evidence type="ECO:0000313" key="2">
    <source>
        <dbReference type="EMBL" id="EAD8147243.1"/>
    </source>
</evidence>
<dbReference type="EMBL" id="RCRQ01000002">
    <property type="protein sequence ID" value="MCO37882.1"/>
    <property type="molecule type" value="Genomic_DNA"/>
</dbReference>
<evidence type="ECO:0000313" key="19">
    <source>
        <dbReference type="Proteomes" id="UP000355989"/>
    </source>
</evidence>
<reference evidence="16" key="3">
    <citation type="submission" date="2018-06" db="EMBL/GenBank/DDBJ databases">
        <authorList>
            <consortium name="NCBI Pathogen Detection Project"/>
        </authorList>
    </citation>
    <scope>NUCLEOTIDE SEQUENCE</scope>
    <source>
        <strain evidence="16">LiDS0115</strain>
        <strain evidence="15">Sam_F526FDD3-C0F7-43DB-B204-E231FEF9C926</strain>
    </source>
</reference>
<evidence type="ECO:0000313" key="8">
    <source>
        <dbReference type="EMBL" id="EAH0219456.1"/>
    </source>
</evidence>
<dbReference type="Proteomes" id="UP000478945">
    <property type="component" value="Unassembled WGS sequence"/>
</dbReference>
<dbReference type="Proteomes" id="UP000470497">
    <property type="component" value="Unassembled WGS sequence"/>
</dbReference>
<dbReference type="Proteomes" id="UP000529135">
    <property type="component" value="Unassembled WGS sequence"/>
</dbReference>
<evidence type="ECO:0000313" key="20">
    <source>
        <dbReference type="Proteomes" id="UP000371553"/>
    </source>
</evidence>
<reference evidence="31 32" key="1">
    <citation type="journal article" date="2018" name="Genome Biol.">
        <title>SKESA: strategic k-mer extension for scrupulous assemblies.</title>
        <authorList>
            <person name="Souvorov A."/>
            <person name="Agarwala R."/>
            <person name="Lipman D.J."/>
        </authorList>
    </citation>
    <scope>NUCLEOTIDE SEQUENCE [LARGE SCALE GENOMIC DNA]</scope>
    <source>
        <strain evidence="16 32">LiDS0115</strain>
        <strain evidence="15">Sam_F526FDD3-C0F7-43DB-B204-E231FEF9C926</strain>
    </source>
</reference>
<evidence type="ECO:0000313" key="6">
    <source>
        <dbReference type="EMBL" id="EAG0995270.1"/>
    </source>
</evidence>
<dbReference type="EMBL" id="AAARIE010000029">
    <property type="protein sequence ID" value="EAE2661362.1"/>
    <property type="molecule type" value="Genomic_DNA"/>
</dbReference>
<dbReference type="Proteomes" id="UP000355989">
    <property type="component" value="Unassembled WGS sequence"/>
</dbReference>
<dbReference type="AlphaFoldDB" id="A0A1U7AH53"/>
<dbReference type="EMBL" id="AAAIJX010000014">
    <property type="protein sequence ID" value="EAC4484069.1"/>
    <property type="molecule type" value="Genomic_DNA"/>
</dbReference>
<evidence type="ECO:0000313" key="29">
    <source>
        <dbReference type="Proteomes" id="UP000548826"/>
    </source>
</evidence>
<evidence type="ECO:0000313" key="5">
    <source>
        <dbReference type="EMBL" id="EAE5605222.1"/>
    </source>
</evidence>
<evidence type="ECO:0000313" key="26">
    <source>
        <dbReference type="Proteomes" id="UP000517258"/>
    </source>
</evidence>
<evidence type="ECO:0000313" key="7">
    <source>
        <dbReference type="EMBL" id="EAG9858389.1"/>
    </source>
</evidence>
<dbReference type="EMBL" id="AANOZB010000014">
    <property type="protein sequence ID" value="EDP8411351.1"/>
    <property type="molecule type" value="Genomic_DNA"/>
</dbReference>
<reference evidence="19 20" key="2">
    <citation type="submission" date="2018-06" db="EMBL/GenBank/DDBJ databases">
        <authorList>
            <consortium name="GenomeTrakr: Next Generation Sequencing Network for Food Pathogen Tracability"/>
        </authorList>
    </citation>
    <scope>NUCLEOTIDE SEQUENCE [LARGE SCALE GENOMIC DNA]</scope>
    <source>
        <strain evidence="6 21">ARS-CC9329</strain>
        <strain evidence="17 18">FDA00013213</strain>
        <strain evidence="3 19">FLAG-78586</strain>
        <strain evidence="2 20">NYAG13B12507-5</strain>
    </source>
</reference>
<evidence type="ECO:0000313" key="15">
    <source>
        <dbReference type="EMBL" id="HAA8491653.1"/>
    </source>
</evidence>
<dbReference type="EMBL" id="AABEVI010000013">
    <property type="protein sequence ID" value="EAH0219456.1"/>
    <property type="molecule type" value="Genomic_DNA"/>
</dbReference>
<protein>
    <submittedName>
        <fullName evidence="8">Uncharacterized protein</fullName>
    </submittedName>
</protein>
<evidence type="ECO:0000313" key="18">
    <source>
        <dbReference type="Proteomes" id="UP000269407"/>
    </source>
</evidence>
<dbReference type="EMBL" id="AABEVT010000011">
    <property type="protein sequence ID" value="EAH0253629.1"/>
    <property type="molecule type" value="Genomic_DNA"/>
</dbReference>
<gene>
    <name evidence="6" type="ORF">A3R20_11740</name>
    <name evidence="3" type="ORF">APD94_15400</name>
    <name evidence="2" type="ORF">CD20_14260</name>
    <name evidence="10" type="ORF">D4271_14170</name>
    <name evidence="7" type="ORF">D4C60_15410</name>
    <name evidence="8" type="ORF">D4D89_14105</name>
    <name evidence="9" type="ORF">D4U23_14645</name>
    <name evidence="11" type="ORF">D5M70_14230</name>
    <name evidence="17" type="ORF">DOV25_05400</name>
    <name evidence="1" type="ORF">E0I39_14310</name>
    <name evidence="4" type="ORF">E1V33_14470</name>
    <name evidence="5" type="ORF">E1X78_14015</name>
    <name evidence="13" type="ORF">F1788_11415</name>
    <name evidence="12" type="ORF">FJU19_13875</name>
    <name evidence="14" type="ORF">G3R95_002931</name>
    <name evidence="15" type="ORF">GHO09_14165</name>
    <name evidence="16" type="ORF">GZK27_14505</name>
</gene>
<evidence type="ECO:0000313" key="27">
    <source>
        <dbReference type="Proteomes" id="UP000525068"/>
    </source>
</evidence>
<dbReference type="EMBL" id="AABAIH010000003">
    <property type="protein sequence ID" value="EAG0995270.1"/>
    <property type="molecule type" value="Genomic_DNA"/>
</dbReference>
<evidence type="ECO:0000313" key="9">
    <source>
        <dbReference type="EMBL" id="EAH0253629.1"/>
    </source>
</evidence>
<evidence type="ECO:0000313" key="23">
    <source>
        <dbReference type="Proteomes" id="UP000421738"/>
    </source>
</evidence>
<evidence type="ECO:0000313" key="3">
    <source>
        <dbReference type="EMBL" id="EAE1097353.1"/>
    </source>
</evidence>
<dbReference type="EMBL" id="DAAEQL010000011">
    <property type="protein sequence ID" value="HAA8491653.1"/>
    <property type="molecule type" value="Genomic_DNA"/>
</dbReference>
<dbReference type="EMBL" id="AAAQOE010000010">
    <property type="protein sequence ID" value="EAE1097353.1"/>
    <property type="molecule type" value="Genomic_DNA"/>
</dbReference>
<dbReference type="Proteomes" id="UP000332711">
    <property type="component" value="Unassembled WGS sequence"/>
</dbReference>
<accession>A0A1U7AH53</accession>
<evidence type="ECO:0000313" key="31">
    <source>
        <dbReference type="Proteomes" id="UP000840567"/>
    </source>
</evidence>
<sequence length="59" mass="6860">MKTNKKLLISPFSLLFWMMKKGLRTKSKVTMSCDFFVSIKKVLLGNVHKISIAIVRFVR</sequence>
<organism evidence="8 26">
    <name type="scientific">Listeria monocytogenes</name>
    <dbReference type="NCBI Taxonomy" id="1639"/>
    <lineage>
        <taxon>Bacteria</taxon>
        <taxon>Bacillati</taxon>
        <taxon>Bacillota</taxon>
        <taxon>Bacilli</taxon>
        <taxon>Bacillales</taxon>
        <taxon>Listeriaceae</taxon>
        <taxon>Listeria</taxon>
    </lineage>
</organism>
<dbReference type="Proteomes" id="UP000840567">
    <property type="component" value="Unassembled WGS sequence"/>
</dbReference>
<dbReference type="Proteomes" id="UP000841561">
    <property type="component" value="Unassembled WGS sequence"/>
</dbReference>
<name>A0A1U7AH53_LISMN</name>
<reference evidence="26 27" key="4">
    <citation type="submission" date="2019-04" db="EMBL/GenBank/DDBJ databases">
        <authorList>
            <person name="Ashton P.M."/>
            <person name="Dallman T."/>
            <person name="Nair S."/>
            <person name="De Pinna E."/>
            <person name="Peters T."/>
            <person name="Grant K."/>
        </authorList>
    </citation>
    <scope>NUCLEOTIDE SEQUENCE [LARGE SCALE GENOMIC DNA]</scope>
    <source>
        <strain evidence="9 30">406731</strain>
        <strain evidence="7 29">429821</strain>
        <strain evidence="10 27">562417</strain>
        <strain evidence="11 28">562428</strain>
        <strain evidence="8 26">563356</strain>
        <strain evidence="1 22">688377</strain>
        <strain evidence="12 25">760311</strain>
        <strain evidence="14 24">883775</strain>
        <strain evidence="4">RL15000161</strain>
        <strain evidence="5">RL15000440</strain>
    </source>
</reference>
<evidence type="ECO:0000313" key="25">
    <source>
        <dbReference type="Proteomes" id="UP000478945"/>
    </source>
</evidence>
<comment type="caution">
    <text evidence="8">The sequence shown here is derived from an EMBL/GenBank/DDBJ whole genome shotgun (WGS) entry which is preliminary data.</text>
</comment>
<evidence type="ECO:0000313" key="11">
    <source>
        <dbReference type="EMBL" id="EAH3128468.1"/>
    </source>
</evidence>
<dbReference type="EMBL" id="AABEQV010000015">
    <property type="protein sequence ID" value="EAG9858389.1"/>
    <property type="molecule type" value="Genomic_DNA"/>
</dbReference>
<dbReference type="Proteomes" id="UP000548826">
    <property type="component" value="Unassembled WGS sequence"/>
</dbReference>
<reference evidence="13 23" key="5">
    <citation type="submission" date="2019-09" db="EMBL/GenBank/DDBJ databases">
        <authorList>
            <consortium name="PulseNet: The National Subtyping Network for Foodborne Disease Surveillance"/>
            <person name="Tarr C.L."/>
            <person name="Trees E."/>
            <person name="Katz L.S."/>
            <person name="Carleton-Romer H.A."/>
            <person name="Stroika S."/>
            <person name="Kucerova Z."/>
            <person name="Roache K.F."/>
            <person name="Sabol A.L."/>
            <person name="Besser J."/>
            <person name="Gerner-Smidt P."/>
        </authorList>
    </citation>
    <scope>NUCLEOTIDE SEQUENCE [LARGE SCALE GENOMIC DNA]</scope>
    <source>
        <strain evidence="13 23">PNUSAL005666</strain>
    </source>
</reference>
<evidence type="ECO:0000313" key="22">
    <source>
        <dbReference type="Proteomes" id="UP000413786"/>
    </source>
</evidence>
<dbReference type="Proteomes" id="UP000421738">
    <property type="component" value="Unassembled WGS sequence"/>
</dbReference>
<dbReference type="EMBL" id="DAAKPP010000010">
    <property type="protein sequence ID" value="HAC3056711.1"/>
    <property type="molecule type" value="Genomic_DNA"/>
</dbReference>
<dbReference type="EMBL" id="AAASTI010000010">
    <property type="protein sequence ID" value="EAE5605222.1"/>
    <property type="molecule type" value="Genomic_DNA"/>
</dbReference>
<evidence type="ECO:0000313" key="10">
    <source>
        <dbReference type="EMBL" id="EAH1616562.1"/>
    </source>
</evidence>
<proteinExistence type="predicted"/>
<dbReference type="EMBL" id="AABGFX010000016">
    <property type="protein sequence ID" value="EAH3128468.1"/>
    <property type="molecule type" value="Genomic_DNA"/>
</dbReference>
<dbReference type="EMBL" id="AABFMV010000015">
    <property type="protein sequence ID" value="EAH1616562.1"/>
    <property type="molecule type" value="Genomic_DNA"/>
</dbReference>
<dbReference type="Proteomes" id="UP000383365">
    <property type="component" value="Unassembled WGS sequence"/>
</dbReference>